<proteinExistence type="predicted"/>
<name>A0AAD4DTZ9_9AGAM</name>
<dbReference type="EMBL" id="JABBWK010000088">
    <property type="protein sequence ID" value="KAG1893918.1"/>
    <property type="molecule type" value="Genomic_DNA"/>
</dbReference>
<feature type="region of interest" description="Disordered" evidence="1">
    <location>
        <begin position="1"/>
        <end position="27"/>
    </location>
</feature>
<dbReference type="Proteomes" id="UP001195769">
    <property type="component" value="Unassembled WGS sequence"/>
</dbReference>
<organism evidence="2 3">
    <name type="scientific">Suillus fuscotomentosus</name>
    <dbReference type="NCBI Taxonomy" id="1912939"/>
    <lineage>
        <taxon>Eukaryota</taxon>
        <taxon>Fungi</taxon>
        <taxon>Dikarya</taxon>
        <taxon>Basidiomycota</taxon>
        <taxon>Agaricomycotina</taxon>
        <taxon>Agaricomycetes</taxon>
        <taxon>Agaricomycetidae</taxon>
        <taxon>Boletales</taxon>
        <taxon>Suillineae</taxon>
        <taxon>Suillaceae</taxon>
        <taxon>Suillus</taxon>
    </lineage>
</organism>
<keyword evidence="3" id="KW-1185">Reference proteome</keyword>
<comment type="caution">
    <text evidence="2">The sequence shown here is derived from an EMBL/GenBank/DDBJ whole genome shotgun (WGS) entry which is preliminary data.</text>
</comment>
<sequence length="125" mass="13962">MSAGGCPSKRPKLNHHIHSETVGQASTRHHNFSLQANGNFNLRTSYLSASRPAIEEEEQALSQQAVGVDSDPWNETQFCQAVEDPQSHLDGPSQVRRRRTPGDDPIALWLPERETYLDELICLEG</sequence>
<protein>
    <submittedName>
        <fullName evidence="2">Uncharacterized protein</fullName>
    </submittedName>
</protein>
<evidence type="ECO:0000313" key="3">
    <source>
        <dbReference type="Proteomes" id="UP001195769"/>
    </source>
</evidence>
<evidence type="ECO:0000256" key="1">
    <source>
        <dbReference type="SAM" id="MobiDB-lite"/>
    </source>
</evidence>
<gene>
    <name evidence="2" type="ORF">F5891DRAFT_1195844</name>
</gene>
<dbReference type="GeneID" id="64662500"/>
<reference evidence="2" key="1">
    <citation type="journal article" date="2020" name="New Phytol.">
        <title>Comparative genomics reveals dynamic genome evolution in host specialist ectomycorrhizal fungi.</title>
        <authorList>
            <person name="Lofgren L.A."/>
            <person name="Nguyen N.H."/>
            <person name="Vilgalys R."/>
            <person name="Ruytinx J."/>
            <person name="Liao H.L."/>
            <person name="Branco S."/>
            <person name="Kuo A."/>
            <person name="LaButti K."/>
            <person name="Lipzen A."/>
            <person name="Andreopoulos W."/>
            <person name="Pangilinan J."/>
            <person name="Riley R."/>
            <person name="Hundley H."/>
            <person name="Na H."/>
            <person name="Barry K."/>
            <person name="Grigoriev I.V."/>
            <person name="Stajich J.E."/>
            <person name="Kennedy P.G."/>
        </authorList>
    </citation>
    <scope>NUCLEOTIDE SEQUENCE</scope>
    <source>
        <strain evidence="2">FC203</strain>
    </source>
</reference>
<dbReference type="RefSeq" id="XP_041219494.1">
    <property type="nucleotide sequence ID" value="XM_041368202.1"/>
</dbReference>
<accession>A0AAD4DTZ9</accession>
<evidence type="ECO:0000313" key="2">
    <source>
        <dbReference type="EMBL" id="KAG1893918.1"/>
    </source>
</evidence>
<dbReference type="AlphaFoldDB" id="A0AAD4DTZ9"/>
<feature type="region of interest" description="Disordered" evidence="1">
    <location>
        <begin position="82"/>
        <end position="106"/>
    </location>
</feature>